<evidence type="ECO:0000256" key="11">
    <source>
        <dbReference type="ARBA" id="ARBA00023128"/>
    </source>
</evidence>
<sequence>MCLSPCARLLAVPCGGTKVYCLAAADGAVQGSVECGGEVRAAPVMDPWGWCGCWWLVTHGLQLLLLLPAQQPQVLCRYPLPAAGSAAVCFAASHGLAVVALLNGSLLALRINNTALAHLKQQQQQQQHGQELLSVQWQFSGAAPIFSSPVVDEAAGLLLFVAVDGAVSGLGLDSGQLIWRTEVQQHVFADLLLLQAPKQQPAAAAAAAGGGIQRVDKLAAGHRCLVVATQAGWVVGLSSQSGQELWRQQLGSSRISAAPAHLSSAGVAGRALGGSDDQAAVAAAAAQRQHQAVQWQSQRGFCEGELRVVHAEVSEHEYHRLADELLDMLQEKLEMFVEDMDIDGSDVEHAQGVLTVKLGRHGTYVINKQTPNRQIWMSSPVSGPFRYDCHAGKWVYGRTGQELLQQVQQELQQLLGAAPELVE</sequence>
<dbReference type="InterPro" id="IPR036524">
    <property type="entry name" value="Frataxin/CyaY_sf"/>
</dbReference>
<dbReference type="PROSITE" id="PS50810">
    <property type="entry name" value="FRATAXIN_2"/>
    <property type="match status" value="1"/>
</dbReference>
<dbReference type="PROSITE" id="PS01344">
    <property type="entry name" value="FRATAXIN_1"/>
    <property type="match status" value="1"/>
</dbReference>
<dbReference type="InterPro" id="IPR011047">
    <property type="entry name" value="Quinoprotein_ADH-like_sf"/>
</dbReference>
<dbReference type="Pfam" id="PF01491">
    <property type="entry name" value="Frataxin_Cyay"/>
    <property type="match status" value="1"/>
</dbReference>
<dbReference type="InterPro" id="IPR002372">
    <property type="entry name" value="PQQ_rpt_dom"/>
</dbReference>
<protein>
    <recommendedName>
        <fullName evidence="3">ferroxidase</fullName>
        <ecNumber evidence="3">1.16.3.1</ecNumber>
    </recommendedName>
</protein>
<keyword evidence="5" id="KW-0813">Transport</keyword>
<keyword evidence="7" id="KW-0809">Transit peptide</keyword>
<dbReference type="InterPro" id="IPR020895">
    <property type="entry name" value="Frataxin_CS"/>
</dbReference>
<dbReference type="InterPro" id="IPR002908">
    <property type="entry name" value="Frataxin/CyaY"/>
</dbReference>
<reference evidence="14 15" key="1">
    <citation type="submission" date="2023-05" db="EMBL/GenBank/DDBJ databases">
        <title>A 100% complete, gapless, phased diploid assembly of the Scenedesmus obliquus UTEX 3031 genome.</title>
        <authorList>
            <person name="Biondi T.C."/>
            <person name="Hanschen E.R."/>
            <person name="Kwon T."/>
            <person name="Eng W."/>
            <person name="Kruse C.P.S."/>
            <person name="Koehler S.I."/>
            <person name="Kunde Y."/>
            <person name="Gleasner C.D."/>
            <person name="You Mak K.T."/>
            <person name="Polle J."/>
            <person name="Hovde B.T."/>
            <person name="Starkenburg S.R."/>
        </authorList>
    </citation>
    <scope>NUCLEOTIDE SEQUENCE [LARGE SCALE GENOMIC DNA]</scope>
    <source>
        <strain evidence="14 15">DOE0152z</strain>
    </source>
</reference>
<dbReference type="Pfam" id="PF13360">
    <property type="entry name" value="PQQ_2"/>
    <property type="match status" value="1"/>
</dbReference>
<dbReference type="EC" id="1.16.3.1" evidence="3"/>
<name>A0ABY8TKN8_TETOB</name>
<feature type="domain" description="Pyrrolo-quinoline quinone repeat" evidence="13">
    <location>
        <begin position="164"/>
        <end position="295"/>
    </location>
</feature>
<dbReference type="Gene3D" id="2.130.10.10">
    <property type="entry name" value="YVTN repeat-like/Quinoprotein amine dehydrogenase"/>
    <property type="match status" value="1"/>
</dbReference>
<dbReference type="EMBL" id="CP126208">
    <property type="protein sequence ID" value="WIA09552.1"/>
    <property type="molecule type" value="Genomic_DNA"/>
</dbReference>
<evidence type="ECO:0000256" key="5">
    <source>
        <dbReference type="ARBA" id="ARBA00022448"/>
    </source>
</evidence>
<dbReference type="NCBIfam" id="TIGR03422">
    <property type="entry name" value="mito_frataxin"/>
    <property type="match status" value="1"/>
</dbReference>
<dbReference type="PANTHER" id="PTHR16821:SF2">
    <property type="entry name" value="FRATAXIN, MITOCHONDRIAL"/>
    <property type="match status" value="1"/>
</dbReference>
<evidence type="ECO:0000256" key="12">
    <source>
        <dbReference type="ARBA" id="ARBA00047990"/>
    </source>
</evidence>
<evidence type="ECO:0000256" key="2">
    <source>
        <dbReference type="ARBA" id="ARBA00008183"/>
    </source>
</evidence>
<evidence type="ECO:0000256" key="4">
    <source>
        <dbReference type="ARBA" id="ARBA00022434"/>
    </source>
</evidence>
<evidence type="ECO:0000256" key="7">
    <source>
        <dbReference type="ARBA" id="ARBA00022946"/>
    </source>
</evidence>
<keyword evidence="4" id="KW-0409">Iron storage</keyword>
<evidence type="ECO:0000313" key="15">
    <source>
        <dbReference type="Proteomes" id="UP001244341"/>
    </source>
</evidence>
<organism evidence="14 15">
    <name type="scientific">Tetradesmus obliquus</name>
    <name type="common">Green alga</name>
    <name type="synonym">Acutodesmus obliquus</name>
    <dbReference type="NCBI Taxonomy" id="3088"/>
    <lineage>
        <taxon>Eukaryota</taxon>
        <taxon>Viridiplantae</taxon>
        <taxon>Chlorophyta</taxon>
        <taxon>core chlorophytes</taxon>
        <taxon>Chlorophyceae</taxon>
        <taxon>CS clade</taxon>
        <taxon>Sphaeropleales</taxon>
        <taxon>Scenedesmaceae</taxon>
        <taxon>Tetradesmus</taxon>
    </lineage>
</organism>
<keyword evidence="11" id="KW-0496">Mitochondrion</keyword>
<dbReference type="PANTHER" id="PTHR16821">
    <property type="entry name" value="FRATAXIN"/>
    <property type="match status" value="1"/>
</dbReference>
<evidence type="ECO:0000256" key="3">
    <source>
        <dbReference type="ARBA" id="ARBA00013107"/>
    </source>
</evidence>
<keyword evidence="6" id="KW-0410">Iron transport</keyword>
<gene>
    <name evidence="14" type="ORF">OEZ85_008947</name>
</gene>
<evidence type="ECO:0000259" key="13">
    <source>
        <dbReference type="Pfam" id="PF13360"/>
    </source>
</evidence>
<evidence type="ECO:0000313" key="14">
    <source>
        <dbReference type="EMBL" id="WIA09552.1"/>
    </source>
</evidence>
<evidence type="ECO:0000256" key="6">
    <source>
        <dbReference type="ARBA" id="ARBA00022496"/>
    </source>
</evidence>
<keyword evidence="8" id="KW-0560">Oxidoreductase</keyword>
<comment type="catalytic activity">
    <reaction evidence="12">
        <text>4 Fe(2+) + O2 + 4 H(+) = 4 Fe(3+) + 2 H2O</text>
        <dbReference type="Rhea" id="RHEA:11148"/>
        <dbReference type="ChEBI" id="CHEBI:15377"/>
        <dbReference type="ChEBI" id="CHEBI:15378"/>
        <dbReference type="ChEBI" id="CHEBI:15379"/>
        <dbReference type="ChEBI" id="CHEBI:29033"/>
        <dbReference type="ChEBI" id="CHEBI:29034"/>
        <dbReference type="EC" id="1.16.3.1"/>
    </reaction>
</comment>
<evidence type="ECO:0000256" key="8">
    <source>
        <dbReference type="ARBA" id="ARBA00023002"/>
    </source>
</evidence>
<keyword evidence="10" id="KW-0406">Ion transport</keyword>
<dbReference type="SUPFAM" id="SSF55387">
    <property type="entry name" value="Frataxin/Nqo15-like"/>
    <property type="match status" value="1"/>
</dbReference>
<comment type="subcellular location">
    <subcellularLocation>
        <location evidence="1">Mitochondrion</location>
    </subcellularLocation>
</comment>
<dbReference type="Gene3D" id="3.30.920.10">
    <property type="entry name" value="Frataxin/CyaY"/>
    <property type="match status" value="1"/>
</dbReference>
<comment type="similarity">
    <text evidence="2">Belongs to the frataxin family.</text>
</comment>
<dbReference type="PRINTS" id="PR00904">
    <property type="entry name" value="FRATAXIN"/>
</dbReference>
<evidence type="ECO:0000256" key="9">
    <source>
        <dbReference type="ARBA" id="ARBA00023004"/>
    </source>
</evidence>
<dbReference type="InterPro" id="IPR017789">
    <property type="entry name" value="Frataxin"/>
</dbReference>
<dbReference type="SUPFAM" id="SSF50998">
    <property type="entry name" value="Quinoprotein alcohol dehydrogenase-like"/>
    <property type="match status" value="2"/>
</dbReference>
<keyword evidence="15" id="KW-1185">Reference proteome</keyword>
<evidence type="ECO:0000256" key="10">
    <source>
        <dbReference type="ARBA" id="ARBA00023065"/>
    </source>
</evidence>
<dbReference type="SMART" id="SM01219">
    <property type="entry name" value="Frataxin_Cyay"/>
    <property type="match status" value="1"/>
</dbReference>
<dbReference type="InterPro" id="IPR015943">
    <property type="entry name" value="WD40/YVTN_repeat-like_dom_sf"/>
</dbReference>
<keyword evidence="9" id="KW-0408">Iron</keyword>
<dbReference type="Proteomes" id="UP001244341">
    <property type="component" value="Chromosome 1b"/>
</dbReference>
<proteinExistence type="inferred from homology"/>
<dbReference type="NCBIfam" id="TIGR03421">
    <property type="entry name" value="FeS_CyaY"/>
    <property type="match status" value="1"/>
</dbReference>
<evidence type="ECO:0000256" key="1">
    <source>
        <dbReference type="ARBA" id="ARBA00004173"/>
    </source>
</evidence>
<accession>A0ABY8TKN8</accession>